<dbReference type="EMBL" id="CP043494">
    <property type="protein sequence ID" value="WNG46144.1"/>
    <property type="molecule type" value="Genomic_DNA"/>
</dbReference>
<gene>
    <name evidence="8" type="ORF">F0U60_20010</name>
</gene>
<dbReference type="InterPro" id="IPR037185">
    <property type="entry name" value="EmrE-like"/>
</dbReference>
<evidence type="ECO:0000256" key="2">
    <source>
        <dbReference type="ARBA" id="ARBA00022475"/>
    </source>
</evidence>
<keyword evidence="3 6" id="KW-0812">Transmembrane</keyword>
<protein>
    <submittedName>
        <fullName evidence="8">DMT family transporter</fullName>
    </submittedName>
</protein>
<feature type="transmembrane region" description="Helical" evidence="6">
    <location>
        <begin position="113"/>
        <end position="129"/>
    </location>
</feature>
<comment type="subcellular location">
    <subcellularLocation>
        <location evidence="1">Cell membrane</location>
        <topology evidence="1">Multi-pass membrane protein</topology>
    </subcellularLocation>
</comment>
<dbReference type="PANTHER" id="PTHR42920:SF5">
    <property type="entry name" value="EAMA DOMAIN-CONTAINING PROTEIN"/>
    <property type="match status" value="1"/>
</dbReference>
<feature type="transmembrane region" description="Helical" evidence="6">
    <location>
        <begin position="200"/>
        <end position="220"/>
    </location>
</feature>
<organism evidence="8 9">
    <name type="scientific">Archangium minus</name>
    <dbReference type="NCBI Taxonomy" id="83450"/>
    <lineage>
        <taxon>Bacteria</taxon>
        <taxon>Pseudomonadati</taxon>
        <taxon>Myxococcota</taxon>
        <taxon>Myxococcia</taxon>
        <taxon>Myxococcales</taxon>
        <taxon>Cystobacterineae</taxon>
        <taxon>Archangiaceae</taxon>
        <taxon>Archangium</taxon>
    </lineage>
</organism>
<dbReference type="InterPro" id="IPR051258">
    <property type="entry name" value="Diverse_Substrate_Transporter"/>
</dbReference>
<dbReference type="Gene3D" id="1.10.3730.20">
    <property type="match status" value="1"/>
</dbReference>
<keyword evidence="4 6" id="KW-1133">Transmembrane helix</keyword>
<sequence length="293" mass="30493">MRHFVLVALGATLWGCWSLFLRPAGLSGIQSAFLSMALLSLPAPFVLRREAWRDRRATLALVILGFSDAANCALFFGGVQRGPVAVAVLTHYLAPLLTALCAPWILRERRSPRALLAAPLTLAGLALLLDVHRGGLADPWTALLGGGSALFFMANVLASKEASRAYSPLAITALHAPIAVLALLVVFGRDALPPAIDARLLVASCGVLLCGFVANLLFYAGLRRIPTATASALTYLEPLTAAFVGVLVFGESLGPLGILGGLVVLGSGVWVASEPRARESAQGQDAPAPTGTG</sequence>
<reference evidence="8 9" key="1">
    <citation type="submission" date="2019-08" db="EMBL/GenBank/DDBJ databases">
        <title>Archangium and Cystobacter genomes.</title>
        <authorList>
            <person name="Chen I.-C.K."/>
            <person name="Wielgoss S."/>
        </authorList>
    </citation>
    <scope>NUCLEOTIDE SEQUENCE [LARGE SCALE GENOMIC DNA]</scope>
    <source>
        <strain evidence="8 9">Cbm 6</strain>
    </source>
</reference>
<feature type="transmembrane region" description="Helical" evidence="6">
    <location>
        <begin position="165"/>
        <end position="188"/>
    </location>
</feature>
<accession>A0ABY9WSI4</accession>
<feature type="domain" description="EamA" evidence="7">
    <location>
        <begin position="141"/>
        <end position="267"/>
    </location>
</feature>
<dbReference type="SUPFAM" id="SSF103481">
    <property type="entry name" value="Multidrug resistance efflux transporter EmrE"/>
    <property type="match status" value="2"/>
</dbReference>
<evidence type="ECO:0000256" key="5">
    <source>
        <dbReference type="ARBA" id="ARBA00023136"/>
    </source>
</evidence>
<feature type="transmembrane region" description="Helical" evidence="6">
    <location>
        <begin position="84"/>
        <end position="106"/>
    </location>
</feature>
<evidence type="ECO:0000256" key="6">
    <source>
        <dbReference type="SAM" id="Phobius"/>
    </source>
</evidence>
<keyword evidence="5 6" id="KW-0472">Membrane</keyword>
<evidence type="ECO:0000256" key="1">
    <source>
        <dbReference type="ARBA" id="ARBA00004651"/>
    </source>
</evidence>
<name>A0ABY9WSI4_9BACT</name>
<dbReference type="Pfam" id="PF00892">
    <property type="entry name" value="EamA"/>
    <property type="match status" value="2"/>
</dbReference>
<dbReference type="Proteomes" id="UP001611383">
    <property type="component" value="Chromosome"/>
</dbReference>
<dbReference type="RefSeq" id="WP_395822307.1">
    <property type="nucleotide sequence ID" value="NZ_CP043494.1"/>
</dbReference>
<feature type="domain" description="EamA" evidence="7">
    <location>
        <begin position="5"/>
        <end position="129"/>
    </location>
</feature>
<evidence type="ECO:0000313" key="8">
    <source>
        <dbReference type="EMBL" id="WNG46144.1"/>
    </source>
</evidence>
<feature type="transmembrane region" description="Helical" evidence="6">
    <location>
        <begin position="59"/>
        <end position="78"/>
    </location>
</feature>
<evidence type="ECO:0000256" key="3">
    <source>
        <dbReference type="ARBA" id="ARBA00022692"/>
    </source>
</evidence>
<proteinExistence type="predicted"/>
<dbReference type="PANTHER" id="PTHR42920">
    <property type="entry name" value="OS03G0707200 PROTEIN-RELATED"/>
    <property type="match status" value="1"/>
</dbReference>
<evidence type="ECO:0000259" key="7">
    <source>
        <dbReference type="Pfam" id="PF00892"/>
    </source>
</evidence>
<keyword evidence="9" id="KW-1185">Reference proteome</keyword>
<dbReference type="InterPro" id="IPR000620">
    <property type="entry name" value="EamA_dom"/>
</dbReference>
<keyword evidence="2" id="KW-1003">Cell membrane</keyword>
<evidence type="ECO:0000313" key="9">
    <source>
        <dbReference type="Proteomes" id="UP001611383"/>
    </source>
</evidence>
<feature type="transmembrane region" description="Helical" evidence="6">
    <location>
        <begin position="141"/>
        <end position="158"/>
    </location>
</feature>
<evidence type="ECO:0000256" key="4">
    <source>
        <dbReference type="ARBA" id="ARBA00022989"/>
    </source>
</evidence>